<comment type="catalytic activity">
    <reaction evidence="1">
        <text>ATP + protein L-histidine = ADP + protein N-phospho-L-histidine.</text>
        <dbReference type="EC" id="2.7.13.3"/>
    </reaction>
</comment>
<protein>
    <recommendedName>
        <fullName evidence="2">histidine kinase</fullName>
        <ecNumber evidence="2">2.7.13.3</ecNumber>
    </recommendedName>
</protein>
<dbReference type="SUPFAM" id="SSF55874">
    <property type="entry name" value="ATPase domain of HSP90 chaperone/DNA topoisomerase II/histidine kinase"/>
    <property type="match status" value="1"/>
</dbReference>
<dbReference type="SMART" id="SM00387">
    <property type="entry name" value="HATPase_c"/>
    <property type="match status" value="1"/>
</dbReference>
<dbReference type="InterPro" id="IPR003594">
    <property type="entry name" value="HATPase_dom"/>
</dbReference>
<feature type="domain" description="Histidine kinase/HSP90-like ATPase" evidence="11">
    <location>
        <begin position="388"/>
        <end position="482"/>
    </location>
</feature>
<name>A0ABN1XXY5_9ACTN</name>
<evidence type="ECO:0000256" key="5">
    <source>
        <dbReference type="ARBA" id="ARBA00022741"/>
    </source>
</evidence>
<dbReference type="PANTHER" id="PTHR24421">
    <property type="entry name" value="NITRATE/NITRITE SENSOR PROTEIN NARX-RELATED"/>
    <property type="match status" value="1"/>
</dbReference>
<dbReference type="InterPro" id="IPR011712">
    <property type="entry name" value="Sig_transdc_His_kin_sub3_dim/P"/>
</dbReference>
<dbReference type="Gene3D" id="3.30.565.10">
    <property type="entry name" value="Histidine kinase-like ATPase, C-terminal domain"/>
    <property type="match status" value="1"/>
</dbReference>
<keyword evidence="13" id="KW-1185">Reference proteome</keyword>
<feature type="compositionally biased region" description="Pro residues" evidence="10">
    <location>
        <begin position="494"/>
        <end position="520"/>
    </location>
</feature>
<feature type="compositionally biased region" description="Low complexity" evidence="10">
    <location>
        <begin position="316"/>
        <end position="325"/>
    </location>
</feature>
<evidence type="ECO:0000256" key="7">
    <source>
        <dbReference type="ARBA" id="ARBA00022840"/>
    </source>
</evidence>
<dbReference type="Gene3D" id="1.20.5.1930">
    <property type="match status" value="1"/>
</dbReference>
<organism evidence="12 13">
    <name type="scientific">Kitasatospora putterlickiae</name>
    <dbReference type="NCBI Taxonomy" id="221725"/>
    <lineage>
        <taxon>Bacteria</taxon>
        <taxon>Bacillati</taxon>
        <taxon>Actinomycetota</taxon>
        <taxon>Actinomycetes</taxon>
        <taxon>Kitasatosporales</taxon>
        <taxon>Streptomycetaceae</taxon>
        <taxon>Kitasatospora</taxon>
    </lineage>
</organism>
<accession>A0ABN1XXY5</accession>
<comment type="caution">
    <text evidence="12">The sequence shown here is derived from an EMBL/GenBank/DDBJ whole genome shotgun (WGS) entry which is preliminary data.</text>
</comment>
<keyword evidence="5" id="KW-0547">Nucleotide-binding</keyword>
<evidence type="ECO:0000256" key="6">
    <source>
        <dbReference type="ARBA" id="ARBA00022777"/>
    </source>
</evidence>
<feature type="region of interest" description="Disordered" evidence="10">
    <location>
        <begin position="470"/>
        <end position="520"/>
    </location>
</feature>
<dbReference type="EC" id="2.7.13.3" evidence="2"/>
<sequence length="520" mass="55293">MTTDHLTRTPRRTRLSRLAHPRLPFRRPPEVPRPGRATPLGWYAAPRNRLIETLLLATVLVLVAEETIFQWLGHDQPLRPLRIAGAALASLSLLLTRRHPVAAAVLPVVVCGLLNRAFPGLFSVFHLAATGRIRPAVVAGAAMAGLSVIRAESVLDWAGLTGSQLLVEAAAICLGLWLRGRRELIRTLEAKVDALRRERELRAEQARAAERARIAREMHDVLAHRLSLLVLHTGVLRDQARAGTVADDAERLAHRLELLRATAARSLDDLRDVLGALRADPPDRPDQPDQSHQPDRPDPPTPPAPPASPGPPGPSGPSATAYPPGRAEPAAQPPPPSGSTPASRHRLEPRPVAAPALRDLTELVGEATDAGQRVELALTGDPESIPTTHRLAVHRVVQEALTNARKYAHTAQVTVRVRYGAPATTVEVHNGPGDPAPSGAFTGGGYGLVGLGERVGALGGHFDAGPDGAGGFRLAARLPAPRRPPVRPPERPPARTPPHPGPSDPTPGRAPGPNPPSEAT</sequence>
<evidence type="ECO:0000313" key="12">
    <source>
        <dbReference type="EMBL" id="GAA1389114.1"/>
    </source>
</evidence>
<evidence type="ECO:0000256" key="10">
    <source>
        <dbReference type="SAM" id="MobiDB-lite"/>
    </source>
</evidence>
<proteinExistence type="predicted"/>
<feature type="region of interest" description="Disordered" evidence="10">
    <location>
        <begin position="1"/>
        <end position="32"/>
    </location>
</feature>
<evidence type="ECO:0000256" key="8">
    <source>
        <dbReference type="ARBA" id="ARBA00023012"/>
    </source>
</evidence>
<dbReference type="InterPro" id="IPR036890">
    <property type="entry name" value="HATPase_C_sf"/>
</dbReference>
<keyword evidence="9" id="KW-0175">Coiled coil</keyword>
<keyword evidence="6" id="KW-0418">Kinase</keyword>
<keyword evidence="8" id="KW-0902">Two-component regulatory system</keyword>
<dbReference type="Proteomes" id="UP001499863">
    <property type="component" value="Unassembled WGS sequence"/>
</dbReference>
<reference evidence="12 13" key="1">
    <citation type="journal article" date="2019" name="Int. J. Syst. Evol. Microbiol.">
        <title>The Global Catalogue of Microorganisms (GCM) 10K type strain sequencing project: providing services to taxonomists for standard genome sequencing and annotation.</title>
        <authorList>
            <consortium name="The Broad Institute Genomics Platform"/>
            <consortium name="The Broad Institute Genome Sequencing Center for Infectious Disease"/>
            <person name="Wu L."/>
            <person name="Ma J."/>
        </authorList>
    </citation>
    <scope>NUCLEOTIDE SEQUENCE [LARGE SCALE GENOMIC DNA]</scope>
    <source>
        <strain evidence="12 13">JCM 12393</strain>
    </source>
</reference>
<dbReference type="PANTHER" id="PTHR24421:SF10">
    <property type="entry name" value="NITRATE_NITRITE SENSOR PROTEIN NARQ"/>
    <property type="match status" value="1"/>
</dbReference>
<evidence type="ECO:0000313" key="13">
    <source>
        <dbReference type="Proteomes" id="UP001499863"/>
    </source>
</evidence>
<feature type="region of interest" description="Disordered" evidence="10">
    <location>
        <begin position="276"/>
        <end position="349"/>
    </location>
</feature>
<evidence type="ECO:0000256" key="9">
    <source>
        <dbReference type="SAM" id="Coils"/>
    </source>
</evidence>
<dbReference type="Pfam" id="PF07730">
    <property type="entry name" value="HisKA_3"/>
    <property type="match status" value="1"/>
</dbReference>
<evidence type="ECO:0000256" key="4">
    <source>
        <dbReference type="ARBA" id="ARBA00022679"/>
    </source>
</evidence>
<evidence type="ECO:0000259" key="11">
    <source>
        <dbReference type="SMART" id="SM00387"/>
    </source>
</evidence>
<evidence type="ECO:0000256" key="3">
    <source>
        <dbReference type="ARBA" id="ARBA00022553"/>
    </source>
</evidence>
<feature type="compositionally biased region" description="Basic residues" evidence="10">
    <location>
        <begin position="8"/>
        <end position="25"/>
    </location>
</feature>
<feature type="compositionally biased region" description="Basic and acidic residues" evidence="10">
    <location>
        <begin position="280"/>
        <end position="298"/>
    </location>
</feature>
<dbReference type="RefSeq" id="WP_344330465.1">
    <property type="nucleotide sequence ID" value="NZ_BAAAKJ010000078.1"/>
</dbReference>
<evidence type="ECO:0000256" key="2">
    <source>
        <dbReference type="ARBA" id="ARBA00012438"/>
    </source>
</evidence>
<feature type="coiled-coil region" evidence="9">
    <location>
        <begin position="178"/>
        <end position="212"/>
    </location>
</feature>
<feature type="compositionally biased region" description="Pro residues" evidence="10">
    <location>
        <begin position="299"/>
        <end position="315"/>
    </location>
</feature>
<gene>
    <name evidence="12" type="ORF">GCM10009639_16440</name>
</gene>
<dbReference type="InterPro" id="IPR050482">
    <property type="entry name" value="Sensor_HK_TwoCompSys"/>
</dbReference>
<keyword evidence="7" id="KW-0067">ATP-binding</keyword>
<keyword evidence="3" id="KW-0597">Phosphoprotein</keyword>
<evidence type="ECO:0000256" key="1">
    <source>
        <dbReference type="ARBA" id="ARBA00000085"/>
    </source>
</evidence>
<keyword evidence="4" id="KW-0808">Transferase</keyword>
<dbReference type="EMBL" id="BAAAKJ010000078">
    <property type="protein sequence ID" value="GAA1389114.1"/>
    <property type="molecule type" value="Genomic_DNA"/>
</dbReference>